<keyword evidence="2" id="KW-0472">Membrane</keyword>
<feature type="transmembrane region" description="Helical" evidence="2">
    <location>
        <begin position="70"/>
        <end position="87"/>
    </location>
</feature>
<name>A0A5J9UH28_9POAL</name>
<dbReference type="EMBL" id="RWGY01000026">
    <property type="protein sequence ID" value="TVU23035.1"/>
    <property type="molecule type" value="Genomic_DNA"/>
</dbReference>
<keyword evidence="2" id="KW-0812">Transmembrane</keyword>
<organism evidence="3 4">
    <name type="scientific">Eragrostis curvula</name>
    <name type="common">weeping love grass</name>
    <dbReference type="NCBI Taxonomy" id="38414"/>
    <lineage>
        <taxon>Eukaryota</taxon>
        <taxon>Viridiplantae</taxon>
        <taxon>Streptophyta</taxon>
        <taxon>Embryophyta</taxon>
        <taxon>Tracheophyta</taxon>
        <taxon>Spermatophyta</taxon>
        <taxon>Magnoliopsida</taxon>
        <taxon>Liliopsida</taxon>
        <taxon>Poales</taxon>
        <taxon>Poaceae</taxon>
        <taxon>PACMAD clade</taxon>
        <taxon>Chloridoideae</taxon>
        <taxon>Eragrostideae</taxon>
        <taxon>Eragrostidinae</taxon>
        <taxon>Eragrostis</taxon>
    </lineage>
</organism>
<evidence type="ECO:0000313" key="4">
    <source>
        <dbReference type="Proteomes" id="UP000324897"/>
    </source>
</evidence>
<sequence>MAIGETGWRRLPGTAPPPARIPAIRRLPRRPSPSQLLSFTPPPSPVIPIANLRQDRQSLSNNQGCQTVRFYWQLILLTVASHIIWIPT</sequence>
<evidence type="ECO:0000256" key="2">
    <source>
        <dbReference type="SAM" id="Phobius"/>
    </source>
</evidence>
<feature type="region of interest" description="Disordered" evidence="1">
    <location>
        <begin position="1"/>
        <end position="25"/>
    </location>
</feature>
<dbReference type="AlphaFoldDB" id="A0A5J9UH28"/>
<dbReference type="Gramene" id="TVU23035">
    <property type="protein sequence ID" value="TVU23035"/>
    <property type="gene ID" value="EJB05_32764"/>
</dbReference>
<comment type="caution">
    <text evidence="3">The sequence shown here is derived from an EMBL/GenBank/DDBJ whole genome shotgun (WGS) entry which is preliminary data.</text>
</comment>
<feature type="non-terminal residue" evidence="3">
    <location>
        <position position="1"/>
    </location>
</feature>
<accession>A0A5J9UH28</accession>
<reference evidence="3 4" key="1">
    <citation type="journal article" date="2019" name="Sci. Rep.">
        <title>A high-quality genome of Eragrostis curvula grass provides insights into Poaceae evolution and supports new strategies to enhance forage quality.</title>
        <authorList>
            <person name="Carballo J."/>
            <person name="Santos B.A.C.M."/>
            <person name="Zappacosta D."/>
            <person name="Garbus I."/>
            <person name="Selva J.P."/>
            <person name="Gallo C.A."/>
            <person name="Diaz A."/>
            <person name="Albertini E."/>
            <person name="Caccamo M."/>
            <person name="Echenique V."/>
        </authorList>
    </citation>
    <scope>NUCLEOTIDE SEQUENCE [LARGE SCALE GENOMIC DNA]</scope>
    <source>
        <strain evidence="4">cv. Victoria</strain>
        <tissue evidence="3">Leaf</tissue>
    </source>
</reference>
<gene>
    <name evidence="3" type="ORF">EJB05_32764</name>
</gene>
<dbReference type="Proteomes" id="UP000324897">
    <property type="component" value="Unassembled WGS sequence"/>
</dbReference>
<keyword evidence="2" id="KW-1133">Transmembrane helix</keyword>
<evidence type="ECO:0000256" key="1">
    <source>
        <dbReference type="SAM" id="MobiDB-lite"/>
    </source>
</evidence>
<evidence type="ECO:0000313" key="3">
    <source>
        <dbReference type="EMBL" id="TVU23035.1"/>
    </source>
</evidence>
<proteinExistence type="predicted"/>
<protein>
    <submittedName>
        <fullName evidence="3">Uncharacterized protein</fullName>
    </submittedName>
</protein>
<keyword evidence="4" id="KW-1185">Reference proteome</keyword>